<reference evidence="2 3" key="1">
    <citation type="submission" date="2019-05" db="EMBL/GenBank/DDBJ databases">
        <title>Another draft genome of Portunus trituberculatus and its Hox gene families provides insights of decapod evolution.</title>
        <authorList>
            <person name="Jeong J.-H."/>
            <person name="Song I."/>
            <person name="Kim S."/>
            <person name="Choi T."/>
            <person name="Kim D."/>
            <person name="Ryu S."/>
            <person name="Kim W."/>
        </authorList>
    </citation>
    <scope>NUCLEOTIDE SEQUENCE [LARGE SCALE GENOMIC DNA]</scope>
    <source>
        <tissue evidence="2">Muscle</tissue>
    </source>
</reference>
<dbReference type="AlphaFoldDB" id="A0A5B7GY84"/>
<keyword evidence="3" id="KW-1185">Reference proteome</keyword>
<feature type="compositionally biased region" description="Basic and acidic residues" evidence="1">
    <location>
        <begin position="173"/>
        <end position="184"/>
    </location>
</feature>
<name>A0A5B7GY84_PORTR</name>
<proteinExistence type="predicted"/>
<evidence type="ECO:0000313" key="3">
    <source>
        <dbReference type="Proteomes" id="UP000324222"/>
    </source>
</evidence>
<evidence type="ECO:0000313" key="2">
    <source>
        <dbReference type="EMBL" id="MPC62536.1"/>
    </source>
</evidence>
<feature type="compositionally biased region" description="Acidic residues" evidence="1">
    <location>
        <begin position="135"/>
        <end position="172"/>
    </location>
</feature>
<organism evidence="2 3">
    <name type="scientific">Portunus trituberculatus</name>
    <name type="common">Swimming crab</name>
    <name type="synonym">Neptunus trituberculatus</name>
    <dbReference type="NCBI Taxonomy" id="210409"/>
    <lineage>
        <taxon>Eukaryota</taxon>
        <taxon>Metazoa</taxon>
        <taxon>Ecdysozoa</taxon>
        <taxon>Arthropoda</taxon>
        <taxon>Crustacea</taxon>
        <taxon>Multicrustacea</taxon>
        <taxon>Malacostraca</taxon>
        <taxon>Eumalacostraca</taxon>
        <taxon>Eucarida</taxon>
        <taxon>Decapoda</taxon>
        <taxon>Pleocyemata</taxon>
        <taxon>Brachyura</taxon>
        <taxon>Eubrachyura</taxon>
        <taxon>Portunoidea</taxon>
        <taxon>Portunidae</taxon>
        <taxon>Portuninae</taxon>
        <taxon>Portunus</taxon>
    </lineage>
</organism>
<sequence>MRRGAAGRRRGRGRRTHLLPSRGRHAVAAIAFRCLCCYSFNNSYCTVSCSARPRGGGCSWCICEVDNAPPECSQCRQHTKGSLPIHVEATRRVKQNIVTKIFIHPESESLGQRGLVWGRDNAQDADSPPPQHEATEEEEEEEEEEEDEEEEKGQWEMEEEEDQGEEDDDKEDEDKKGGTESGKG</sequence>
<comment type="caution">
    <text evidence="2">The sequence shown here is derived from an EMBL/GenBank/DDBJ whole genome shotgun (WGS) entry which is preliminary data.</text>
</comment>
<feature type="region of interest" description="Disordered" evidence="1">
    <location>
        <begin position="119"/>
        <end position="184"/>
    </location>
</feature>
<gene>
    <name evidence="2" type="ORF">E2C01_056622</name>
</gene>
<dbReference type="Proteomes" id="UP000324222">
    <property type="component" value="Unassembled WGS sequence"/>
</dbReference>
<protein>
    <submittedName>
        <fullName evidence="2">Uncharacterized protein</fullName>
    </submittedName>
</protein>
<dbReference type="EMBL" id="VSRR010019796">
    <property type="protein sequence ID" value="MPC62536.1"/>
    <property type="molecule type" value="Genomic_DNA"/>
</dbReference>
<accession>A0A5B7GY84</accession>
<evidence type="ECO:0000256" key="1">
    <source>
        <dbReference type="SAM" id="MobiDB-lite"/>
    </source>
</evidence>